<dbReference type="InterPro" id="IPR027795">
    <property type="entry name" value="CASTOR_ACT_dom"/>
</dbReference>
<dbReference type="SUPFAM" id="SSF55021">
    <property type="entry name" value="ACT-like"/>
    <property type="match status" value="2"/>
</dbReference>
<dbReference type="InterPro" id="IPR045865">
    <property type="entry name" value="ACT-like_dom_sf"/>
</dbReference>
<dbReference type="InterPro" id="IPR049447">
    <property type="entry name" value="A9CJY8-like_N"/>
</dbReference>
<dbReference type="AlphaFoldDB" id="A0A933W8U0"/>
<protein>
    <submittedName>
        <fullName evidence="3">ACT domain-containing protein</fullName>
    </submittedName>
</protein>
<evidence type="ECO:0000313" key="4">
    <source>
        <dbReference type="Proteomes" id="UP000696931"/>
    </source>
</evidence>
<dbReference type="PIRSF" id="PIRSF008459">
    <property type="entry name" value="UCP008459"/>
    <property type="match status" value="1"/>
</dbReference>
<dbReference type="PANTHER" id="PTHR31131">
    <property type="entry name" value="CHROMOSOME 1, WHOLE GENOME SHOTGUN SEQUENCE"/>
    <property type="match status" value="1"/>
</dbReference>
<dbReference type="Pfam" id="PF13840">
    <property type="entry name" value="ACT_7"/>
    <property type="match status" value="1"/>
</dbReference>
<dbReference type="PANTHER" id="PTHR31131:SF6">
    <property type="entry name" value="CASTOR ACT DOMAIN-CONTAINING PROTEIN"/>
    <property type="match status" value="1"/>
</dbReference>
<evidence type="ECO:0000259" key="2">
    <source>
        <dbReference type="Pfam" id="PF21631"/>
    </source>
</evidence>
<feature type="domain" description="A9CJY8-like N-terminal" evidence="2">
    <location>
        <begin position="15"/>
        <end position="59"/>
    </location>
</feature>
<dbReference type="Proteomes" id="UP000696931">
    <property type="component" value="Unassembled WGS sequence"/>
</dbReference>
<dbReference type="InterPro" id="IPR051719">
    <property type="entry name" value="CASTOR_mTORC1"/>
</dbReference>
<comment type="caution">
    <text evidence="3">The sequence shown here is derived from an EMBL/GenBank/DDBJ whole genome shotgun (WGS) entry which is preliminary data.</text>
</comment>
<sequence>MSERATPRRLALLPERFAVCRFAPDAPLPAWVFHESATVWSLTRTPRELSVVCPEDDLPPSVENAERGWRAFEVEGPIPFGVTGVISGLTAPLAVAGIPVFVLSTYDTDLLLVRESQLEGAIDALGRERVARVP</sequence>
<evidence type="ECO:0000313" key="3">
    <source>
        <dbReference type="EMBL" id="MBI5169346.1"/>
    </source>
</evidence>
<evidence type="ECO:0000259" key="1">
    <source>
        <dbReference type="Pfam" id="PF13840"/>
    </source>
</evidence>
<name>A0A933W8U0_UNCEI</name>
<dbReference type="Pfam" id="PF21631">
    <property type="entry name" value="A9CJY8-like_N"/>
    <property type="match status" value="1"/>
</dbReference>
<gene>
    <name evidence="3" type="ORF">HZA61_07660</name>
</gene>
<feature type="domain" description="CASTOR ACT" evidence="1">
    <location>
        <begin position="65"/>
        <end position="125"/>
    </location>
</feature>
<proteinExistence type="predicted"/>
<dbReference type="Gene3D" id="3.30.2130.10">
    <property type="entry name" value="VC0802-like"/>
    <property type="match status" value="1"/>
</dbReference>
<accession>A0A933W8U0</accession>
<organism evidence="3 4">
    <name type="scientific">Eiseniibacteriota bacterium</name>
    <dbReference type="NCBI Taxonomy" id="2212470"/>
    <lineage>
        <taxon>Bacteria</taxon>
        <taxon>Candidatus Eiseniibacteriota</taxon>
    </lineage>
</organism>
<reference evidence="3" key="1">
    <citation type="submission" date="2020-07" db="EMBL/GenBank/DDBJ databases">
        <title>Huge and variable diversity of episymbiotic CPR bacteria and DPANN archaea in groundwater ecosystems.</title>
        <authorList>
            <person name="He C.Y."/>
            <person name="Keren R."/>
            <person name="Whittaker M."/>
            <person name="Farag I.F."/>
            <person name="Doudna J."/>
            <person name="Cate J.H.D."/>
            <person name="Banfield J.F."/>
        </authorList>
    </citation>
    <scope>NUCLEOTIDE SEQUENCE</scope>
    <source>
        <strain evidence="3">NC_groundwater_1813_Pr3_B-0.1um_71_17</strain>
    </source>
</reference>
<dbReference type="EMBL" id="JACRIW010000049">
    <property type="protein sequence ID" value="MBI5169346.1"/>
    <property type="molecule type" value="Genomic_DNA"/>
</dbReference>
<dbReference type="InterPro" id="IPR016540">
    <property type="entry name" value="UCP008459"/>
</dbReference>